<dbReference type="Gene3D" id="3.90.25.10">
    <property type="entry name" value="UDP-galactose 4-epimerase, domain 1"/>
    <property type="match status" value="1"/>
</dbReference>
<proteinExistence type="inferred from homology"/>
<evidence type="ECO:0000313" key="4">
    <source>
        <dbReference type="Proteomes" id="UP001050975"/>
    </source>
</evidence>
<dbReference type="PANTHER" id="PTHR43000">
    <property type="entry name" value="DTDP-D-GLUCOSE 4,6-DEHYDRATASE-RELATED"/>
    <property type="match status" value="1"/>
</dbReference>
<evidence type="ECO:0000259" key="2">
    <source>
        <dbReference type="Pfam" id="PF01370"/>
    </source>
</evidence>
<dbReference type="InterPro" id="IPR036291">
    <property type="entry name" value="NAD(P)-bd_dom_sf"/>
</dbReference>
<dbReference type="AlphaFoldDB" id="A0AAV3XD28"/>
<accession>A0AAV3XD28</accession>
<comment type="similarity">
    <text evidence="1">Belongs to the NAD(P)-dependent epimerase/dehydratase family.</text>
</comment>
<feature type="domain" description="NAD-dependent epimerase/dehydratase" evidence="2">
    <location>
        <begin position="20"/>
        <end position="259"/>
    </location>
</feature>
<dbReference type="PRINTS" id="PR01713">
    <property type="entry name" value="NUCEPIMERASE"/>
</dbReference>
<gene>
    <name evidence="3" type="ORF">MiSe_34890</name>
</gene>
<reference evidence="3" key="1">
    <citation type="submission" date="2019-10" db="EMBL/GenBank/DDBJ databases">
        <title>Draft genome sequece of Microseira wollei NIES-4236.</title>
        <authorList>
            <person name="Yamaguchi H."/>
            <person name="Suzuki S."/>
            <person name="Kawachi M."/>
        </authorList>
    </citation>
    <scope>NUCLEOTIDE SEQUENCE</scope>
    <source>
        <strain evidence="3">NIES-4236</strain>
    </source>
</reference>
<dbReference type="Proteomes" id="UP001050975">
    <property type="component" value="Unassembled WGS sequence"/>
</dbReference>
<dbReference type="Pfam" id="PF01370">
    <property type="entry name" value="Epimerase"/>
    <property type="match status" value="1"/>
</dbReference>
<dbReference type="EMBL" id="BLAY01000051">
    <property type="protein sequence ID" value="GET38730.1"/>
    <property type="molecule type" value="Genomic_DNA"/>
</dbReference>
<protein>
    <submittedName>
        <fullName evidence="3">NAD-dependent epimerase/dehydratase</fullName>
    </submittedName>
</protein>
<dbReference type="Gene3D" id="3.40.50.720">
    <property type="entry name" value="NAD(P)-binding Rossmann-like Domain"/>
    <property type="match status" value="1"/>
</dbReference>
<dbReference type="InterPro" id="IPR001509">
    <property type="entry name" value="Epimerase_deHydtase"/>
</dbReference>
<dbReference type="SUPFAM" id="SSF51735">
    <property type="entry name" value="NAD(P)-binding Rossmann-fold domains"/>
    <property type="match status" value="1"/>
</dbReference>
<sequence length="331" mass="36703">MLLFSPGIALQYRKFMAKSIVTGVAGFIGSHLVEALLNQGEQVIGVDQFNDYYDPALKRQNISSFENHPNFKLIEADIQSLDWAALLADVEIVYHLAAQAGVRASWGDGFRAYTERNINATQIMLEAAKDAKHLKRFVYASTSSVYGNAETLPTSESICPVPVSPYGITKLAAERLCGLYYKNFKVPFTALRYFSVYGPRQRPDMAFHKFFKSVLIEQPIPIYGDGQQTRDFTFVGDVVAANLAAALVPEAVGEIFNIGGGSRVGLMQIIDTMEQIVSRPIRKNYLAAAMGDARHTAADVSKARKILGYEPKVSLREGLTQEWNWIQSLYG</sequence>
<organism evidence="3 4">
    <name type="scientific">Microseira wollei NIES-4236</name>
    <dbReference type="NCBI Taxonomy" id="2530354"/>
    <lineage>
        <taxon>Bacteria</taxon>
        <taxon>Bacillati</taxon>
        <taxon>Cyanobacteriota</taxon>
        <taxon>Cyanophyceae</taxon>
        <taxon>Oscillatoriophycideae</taxon>
        <taxon>Aerosakkonematales</taxon>
        <taxon>Aerosakkonemataceae</taxon>
        <taxon>Microseira</taxon>
    </lineage>
</organism>
<comment type="caution">
    <text evidence="3">The sequence shown here is derived from an EMBL/GenBank/DDBJ whole genome shotgun (WGS) entry which is preliminary data.</text>
</comment>
<evidence type="ECO:0000256" key="1">
    <source>
        <dbReference type="ARBA" id="ARBA00007637"/>
    </source>
</evidence>
<name>A0AAV3XD28_9CYAN</name>
<keyword evidence="4" id="KW-1185">Reference proteome</keyword>
<evidence type="ECO:0000313" key="3">
    <source>
        <dbReference type="EMBL" id="GET38730.1"/>
    </source>
</evidence>